<reference evidence="3 5" key="2">
    <citation type="submission" date="2015-05" db="EMBL/GenBank/DDBJ databases">
        <authorList>
            <person name="Goodhead I."/>
        </authorList>
    </citation>
    <scope>NUCLEOTIDE SEQUENCE [LARGE SCALE GENOMIC DNA]</scope>
    <source>
        <strain evidence="3">B4</strain>
        <strain evidence="5">morsitans</strain>
    </source>
</reference>
<evidence type="ECO:0000313" key="2">
    <source>
        <dbReference type="EMBL" id="BAE74626.1"/>
    </source>
</evidence>
<accession>Q2NT99</accession>
<dbReference type="HOGENOM" id="CLU_1219056_0_0_6"/>
<protein>
    <submittedName>
        <fullName evidence="2">Uncharacterized protein</fullName>
    </submittedName>
</protein>
<evidence type="ECO:0000256" key="1">
    <source>
        <dbReference type="SAM" id="MobiDB-lite"/>
    </source>
</evidence>
<sequence>MKRECYGLALVNYVAEKQNAIANTLNIVRNKFSFYGVSGVNHSALNDPSLPTPITPVANASKKTQWKDKTIQERYNDILALYGDLVGRTHGAVGDGVDMASPLKLVLSNQASVYLKSANESFNTSLEDMIKKAFLNLVIETAPQFSTDAGELMQMFLPEWGGQPHAMWPSRRNTARIRSSPSRQAGSRKFPPEPLVPSSHSRCCLLRCWGFNHGTKNHCWMPPATRS</sequence>
<dbReference type="Proteomes" id="UP000245838">
    <property type="component" value="Chromosome sggmmb4_Chromosome"/>
</dbReference>
<feature type="compositionally biased region" description="Polar residues" evidence="1">
    <location>
        <begin position="176"/>
        <end position="185"/>
    </location>
</feature>
<proteinExistence type="predicted"/>
<evidence type="ECO:0000313" key="3">
    <source>
        <dbReference type="EMBL" id="CRL45359.1"/>
    </source>
</evidence>
<dbReference type="AlphaFoldDB" id="Q2NT99"/>
<keyword evidence="4" id="KW-1185">Reference proteome</keyword>
<organism evidence="2 4">
    <name type="scientific">Sodalis glossinidius (strain morsitans)</name>
    <dbReference type="NCBI Taxonomy" id="343509"/>
    <lineage>
        <taxon>Bacteria</taxon>
        <taxon>Pseudomonadati</taxon>
        <taxon>Pseudomonadota</taxon>
        <taxon>Gammaproteobacteria</taxon>
        <taxon>Enterobacterales</taxon>
        <taxon>Bruguierivoracaceae</taxon>
        <taxon>Sodalis</taxon>
    </lineage>
</organism>
<dbReference type="EMBL" id="AP008232">
    <property type="protein sequence ID" value="BAE74626.1"/>
    <property type="molecule type" value="Genomic_DNA"/>
</dbReference>
<evidence type="ECO:0000313" key="4">
    <source>
        <dbReference type="Proteomes" id="UP000001932"/>
    </source>
</evidence>
<dbReference type="KEGG" id="sgl:SG1351"/>
<dbReference type="EMBL" id="LN854557">
    <property type="protein sequence ID" value="CRL45359.1"/>
    <property type="molecule type" value="Genomic_DNA"/>
</dbReference>
<gene>
    <name evidence="2" type="ordered locus">SG1351</name>
    <name evidence="3" type="ORF">SGGMMB4_03019</name>
</gene>
<feature type="region of interest" description="Disordered" evidence="1">
    <location>
        <begin position="174"/>
        <end position="195"/>
    </location>
</feature>
<dbReference type="eggNOG" id="COG4834">
    <property type="taxonomic scope" value="Bacteria"/>
</dbReference>
<reference evidence="2 4" key="1">
    <citation type="journal article" date="2006" name="Genome Res.">
        <title>Massive genome erosion and functional adaptations provide insights into the symbiotic lifestyle of Sodalis glossinidius in the tsetse host.</title>
        <authorList>
            <person name="Toh H."/>
            <person name="Weiss B.L."/>
            <person name="Perkin S.A.H."/>
            <person name="Yamashita A."/>
            <person name="Oshima K."/>
            <person name="Hattori M."/>
            <person name="Aksoy S."/>
        </authorList>
    </citation>
    <scope>NUCLEOTIDE SEQUENCE [LARGE SCALE GENOMIC DNA]</scope>
    <source>
        <strain evidence="4">morsitans</strain>
        <strain evidence="2">Morsitans</strain>
    </source>
</reference>
<evidence type="ECO:0000313" key="5">
    <source>
        <dbReference type="Proteomes" id="UP000245838"/>
    </source>
</evidence>
<dbReference type="Proteomes" id="UP000001932">
    <property type="component" value="Chromosome"/>
</dbReference>
<name>Q2NT99_SODGM</name>